<accession>A0A0F7L9Y6</accession>
<organism evidence="1">
    <name type="scientific">uncultured marine virus</name>
    <dbReference type="NCBI Taxonomy" id="186617"/>
    <lineage>
        <taxon>Viruses</taxon>
        <taxon>environmental samples</taxon>
    </lineage>
</organism>
<sequence>MWSLNLEPTMPSMFRLYKFEYSRLIICYQIQLIYKQLQGLLRLSICTVMHLFPHL</sequence>
<proteinExistence type="predicted"/>
<dbReference type="EMBL" id="KR029608">
    <property type="protein sequence ID" value="AKH48740.1"/>
    <property type="molecule type" value="Genomic_DNA"/>
</dbReference>
<reference evidence="1" key="2">
    <citation type="submission" date="2015-03" db="EMBL/GenBank/DDBJ databases">
        <authorList>
            <person name="Chow C.-E.T."/>
            <person name="Winget D.M."/>
            <person name="White R.A.III."/>
            <person name="Hallam S.J."/>
            <person name="Suttle C.A."/>
        </authorList>
    </citation>
    <scope>NUCLEOTIDE SEQUENCE</scope>
    <source>
        <strain evidence="1">Oxic3_2</strain>
    </source>
</reference>
<name>A0A0F7L9Y6_9VIRU</name>
<protein>
    <submittedName>
        <fullName evidence="1">Uncharacterized protein</fullName>
    </submittedName>
</protein>
<reference evidence="1" key="1">
    <citation type="journal article" date="2015" name="Front. Microbiol.">
        <title>Combining genomic sequencing methods to explore viral diversity and reveal potential virus-host interactions.</title>
        <authorList>
            <person name="Chow C.E."/>
            <person name="Winget D.M."/>
            <person name="White R.A.III."/>
            <person name="Hallam S.J."/>
            <person name="Suttle C.A."/>
        </authorList>
    </citation>
    <scope>NUCLEOTIDE SEQUENCE</scope>
    <source>
        <strain evidence="1">Oxic3_2</strain>
    </source>
</reference>
<evidence type="ECO:0000313" key="1">
    <source>
        <dbReference type="EMBL" id="AKH48740.1"/>
    </source>
</evidence>